<dbReference type="OrthoDB" id="3177005at2"/>
<evidence type="ECO:0000313" key="9">
    <source>
        <dbReference type="EMBL" id="TCN87034.1"/>
    </source>
</evidence>
<proteinExistence type="inferred from homology"/>
<comment type="similarity">
    <text evidence="2">Belongs to the AzlC family.</text>
</comment>
<dbReference type="AlphaFoldDB" id="A0A4R2FEC9"/>
<feature type="transmembrane region" description="Helical" evidence="8">
    <location>
        <begin position="144"/>
        <end position="168"/>
    </location>
</feature>
<dbReference type="EMBL" id="SLWF01000005">
    <property type="protein sequence ID" value="TCN87034.1"/>
    <property type="molecule type" value="Genomic_DNA"/>
</dbReference>
<evidence type="ECO:0000256" key="7">
    <source>
        <dbReference type="ARBA" id="ARBA00023136"/>
    </source>
</evidence>
<evidence type="ECO:0000256" key="3">
    <source>
        <dbReference type="ARBA" id="ARBA00022448"/>
    </source>
</evidence>
<feature type="transmembrane region" description="Helical" evidence="8">
    <location>
        <begin position="221"/>
        <end position="240"/>
    </location>
</feature>
<evidence type="ECO:0000256" key="1">
    <source>
        <dbReference type="ARBA" id="ARBA00004651"/>
    </source>
</evidence>
<dbReference type="Proteomes" id="UP000294832">
    <property type="component" value="Unassembled WGS sequence"/>
</dbReference>
<dbReference type="GO" id="GO:0005886">
    <property type="term" value="C:plasma membrane"/>
    <property type="evidence" value="ECO:0007669"/>
    <property type="project" value="UniProtKB-SubCell"/>
</dbReference>
<sequence>MNNFEHLQPPSALSLRGQRAQFFKGAIDIIPLCLAVLPWGILAGSMAIQSGLDVWQSLGMSAIIFAGAAQLVTLSMLISGANVFSIIITIFFLTSQHFIYGLTLREFVTQLKLKYRLPIGFLLTDELFALSVPKVREQALTVSYLIGAGLTFYLFWVIVSALGIWLAASVPDLAKYHLDFSIIATFITIVVPMIKSLSTLAGVLCSLLLSAVLSLAQVEGAIVIAGIVGMMFAVAVAHLTRKSGETTT</sequence>
<keyword evidence="6 8" id="KW-1133">Transmembrane helix</keyword>
<keyword evidence="7 8" id="KW-0472">Membrane</keyword>
<feature type="transmembrane region" description="Helical" evidence="8">
    <location>
        <begin position="180"/>
        <end position="209"/>
    </location>
</feature>
<dbReference type="GO" id="GO:1903785">
    <property type="term" value="P:L-valine transmembrane transport"/>
    <property type="evidence" value="ECO:0007669"/>
    <property type="project" value="TreeGrafter"/>
</dbReference>
<comment type="caution">
    <text evidence="9">The sequence shown here is derived from an EMBL/GenBank/DDBJ whole genome shotgun (WGS) entry which is preliminary data.</text>
</comment>
<keyword evidence="4" id="KW-1003">Cell membrane</keyword>
<dbReference type="InterPro" id="IPR011606">
    <property type="entry name" value="Brnchd-chn_aa_trnsp_permease"/>
</dbReference>
<evidence type="ECO:0000256" key="2">
    <source>
        <dbReference type="ARBA" id="ARBA00010735"/>
    </source>
</evidence>
<evidence type="ECO:0000313" key="10">
    <source>
        <dbReference type="Proteomes" id="UP000294832"/>
    </source>
</evidence>
<keyword evidence="10" id="KW-1185">Reference proteome</keyword>
<evidence type="ECO:0000256" key="4">
    <source>
        <dbReference type="ARBA" id="ARBA00022475"/>
    </source>
</evidence>
<dbReference type="PANTHER" id="PTHR34979">
    <property type="entry name" value="INNER MEMBRANE PROTEIN YGAZ"/>
    <property type="match status" value="1"/>
</dbReference>
<evidence type="ECO:0000256" key="5">
    <source>
        <dbReference type="ARBA" id="ARBA00022692"/>
    </source>
</evidence>
<evidence type="ECO:0000256" key="8">
    <source>
        <dbReference type="SAM" id="Phobius"/>
    </source>
</evidence>
<dbReference type="PANTHER" id="PTHR34979:SF1">
    <property type="entry name" value="INNER MEMBRANE PROTEIN YGAZ"/>
    <property type="match status" value="1"/>
</dbReference>
<keyword evidence="5 8" id="KW-0812">Transmembrane</keyword>
<comment type="subcellular location">
    <subcellularLocation>
        <location evidence="1">Cell membrane</location>
        <topology evidence="1">Multi-pass membrane protein</topology>
    </subcellularLocation>
</comment>
<reference evidence="9 10" key="1">
    <citation type="submission" date="2019-03" db="EMBL/GenBank/DDBJ databases">
        <title>Freshwater and sediment microbial communities from various areas in North America, analyzing microbe dynamics in response to fracking.</title>
        <authorList>
            <person name="Lamendella R."/>
        </authorList>
    </citation>
    <scope>NUCLEOTIDE SEQUENCE [LARGE SCALE GENOMIC DNA]</scope>
    <source>
        <strain evidence="9 10">74A</strain>
    </source>
</reference>
<keyword evidence="3" id="KW-0813">Transport</keyword>
<name>A0A4R2FEC9_9GAMM</name>
<dbReference type="RefSeq" id="WP_133038208.1">
    <property type="nucleotide sequence ID" value="NZ_SLWF01000005.1"/>
</dbReference>
<accession>A0A4R2FEC9</accession>
<organism evidence="9 10">
    <name type="scientific">Shewanella fodinae</name>
    <dbReference type="NCBI Taxonomy" id="552357"/>
    <lineage>
        <taxon>Bacteria</taxon>
        <taxon>Pseudomonadati</taxon>
        <taxon>Pseudomonadota</taxon>
        <taxon>Gammaproteobacteria</taxon>
        <taxon>Alteromonadales</taxon>
        <taxon>Shewanellaceae</taxon>
        <taxon>Shewanella</taxon>
    </lineage>
</organism>
<dbReference type="Pfam" id="PF03591">
    <property type="entry name" value="AzlC"/>
    <property type="match status" value="1"/>
</dbReference>
<feature type="transmembrane region" description="Helical" evidence="8">
    <location>
        <begin position="81"/>
        <end position="103"/>
    </location>
</feature>
<protein>
    <submittedName>
        <fullName evidence="9">Putative branched-subunit amino acid permease</fullName>
    </submittedName>
</protein>
<evidence type="ECO:0000256" key="6">
    <source>
        <dbReference type="ARBA" id="ARBA00022989"/>
    </source>
</evidence>
<gene>
    <name evidence="9" type="ORF">EDC91_10536</name>
</gene>
<feature type="transmembrane region" description="Helical" evidence="8">
    <location>
        <begin position="26"/>
        <end position="48"/>
    </location>
</feature>